<evidence type="ECO:0000313" key="3">
    <source>
        <dbReference type="Proteomes" id="UP000324222"/>
    </source>
</evidence>
<proteinExistence type="predicted"/>
<keyword evidence="3" id="KW-1185">Reference proteome</keyword>
<dbReference type="EMBL" id="VSRR010106892">
    <property type="protein sequence ID" value="MPC96673.1"/>
    <property type="molecule type" value="Genomic_DNA"/>
</dbReference>
<protein>
    <submittedName>
        <fullName evidence="2">Uncharacterized protein</fullName>
    </submittedName>
</protein>
<evidence type="ECO:0000313" key="2">
    <source>
        <dbReference type="EMBL" id="MPC96673.1"/>
    </source>
</evidence>
<feature type="compositionally biased region" description="Basic and acidic residues" evidence="1">
    <location>
        <begin position="9"/>
        <end position="25"/>
    </location>
</feature>
<dbReference type="Proteomes" id="UP000324222">
    <property type="component" value="Unassembled WGS sequence"/>
</dbReference>
<organism evidence="2 3">
    <name type="scientific">Portunus trituberculatus</name>
    <name type="common">Swimming crab</name>
    <name type="synonym">Neptunus trituberculatus</name>
    <dbReference type="NCBI Taxonomy" id="210409"/>
    <lineage>
        <taxon>Eukaryota</taxon>
        <taxon>Metazoa</taxon>
        <taxon>Ecdysozoa</taxon>
        <taxon>Arthropoda</taxon>
        <taxon>Crustacea</taxon>
        <taxon>Multicrustacea</taxon>
        <taxon>Malacostraca</taxon>
        <taxon>Eumalacostraca</taxon>
        <taxon>Eucarida</taxon>
        <taxon>Decapoda</taxon>
        <taxon>Pleocyemata</taxon>
        <taxon>Brachyura</taxon>
        <taxon>Eubrachyura</taxon>
        <taxon>Portunoidea</taxon>
        <taxon>Portunidae</taxon>
        <taxon>Portuninae</taxon>
        <taxon>Portunus</taxon>
    </lineage>
</organism>
<sequence>MQRTGEGGRGNEGRGDEERAERETQDLESEEGPNFPQETAVYENLALTHLQVMDKSEGKESFFSEVSNSGREEFEVIKEEVSLNHRRIRVKTVRTGR</sequence>
<reference evidence="2 3" key="1">
    <citation type="submission" date="2019-05" db="EMBL/GenBank/DDBJ databases">
        <title>Another draft genome of Portunus trituberculatus and its Hox gene families provides insights of decapod evolution.</title>
        <authorList>
            <person name="Jeong J.-H."/>
            <person name="Song I."/>
            <person name="Kim S."/>
            <person name="Choi T."/>
            <person name="Kim D."/>
            <person name="Ryu S."/>
            <person name="Kim W."/>
        </authorList>
    </citation>
    <scope>NUCLEOTIDE SEQUENCE [LARGE SCALE GENOMIC DNA]</scope>
    <source>
        <tissue evidence="2">Muscle</tissue>
    </source>
</reference>
<gene>
    <name evidence="2" type="ORF">E2C01_091944</name>
</gene>
<comment type="caution">
    <text evidence="2">The sequence shown here is derived from an EMBL/GenBank/DDBJ whole genome shotgun (WGS) entry which is preliminary data.</text>
</comment>
<accession>A0A5B7JQF7</accession>
<dbReference type="AlphaFoldDB" id="A0A5B7JQF7"/>
<name>A0A5B7JQF7_PORTR</name>
<evidence type="ECO:0000256" key="1">
    <source>
        <dbReference type="SAM" id="MobiDB-lite"/>
    </source>
</evidence>
<feature type="region of interest" description="Disordered" evidence="1">
    <location>
        <begin position="1"/>
        <end position="39"/>
    </location>
</feature>